<evidence type="ECO:0000256" key="1">
    <source>
        <dbReference type="ARBA" id="ARBA00022741"/>
    </source>
</evidence>
<keyword evidence="3" id="KW-0143">Chaperone</keyword>
<proteinExistence type="predicted"/>
<feature type="transmembrane region" description="Helical" evidence="5">
    <location>
        <begin position="305"/>
        <end position="325"/>
    </location>
</feature>
<dbReference type="SUPFAM" id="SSF53067">
    <property type="entry name" value="Actin-like ATPase domain"/>
    <property type="match status" value="1"/>
</dbReference>
<dbReference type="Pfam" id="PF00012">
    <property type="entry name" value="HSP70"/>
    <property type="match status" value="1"/>
</dbReference>
<dbReference type="GO" id="GO:0005524">
    <property type="term" value="F:ATP binding"/>
    <property type="evidence" value="ECO:0007669"/>
    <property type="project" value="UniProtKB-KW"/>
</dbReference>
<reference evidence="6" key="1">
    <citation type="submission" date="2020-11" db="EMBL/GenBank/DDBJ databases">
        <title>Nocardia NEAU-351.nov., a novel actinomycete isolated from the cow dung.</title>
        <authorList>
            <person name="Zhang X."/>
        </authorList>
    </citation>
    <scope>NUCLEOTIDE SEQUENCE</scope>
    <source>
        <strain evidence="6">NEAU-351</strain>
    </source>
</reference>
<keyword evidence="5" id="KW-0812">Transmembrane</keyword>
<evidence type="ECO:0000256" key="5">
    <source>
        <dbReference type="SAM" id="Phobius"/>
    </source>
</evidence>
<evidence type="ECO:0000256" key="3">
    <source>
        <dbReference type="ARBA" id="ARBA00023186"/>
    </source>
</evidence>
<sequence length="353" mass="37659">MVLVLGVSAGAGGARAVLTHSDQPHLPPIARCQIPRRAGGGVDEPVLEAIRLMHRSADRRDELISGTAVTCRCPLHAEAIRTAAGAYPLTIVDEPLAQLRYLRFTGQLPDSGTVILYDLGASGLTLTHADCRTEAVLSSRRSTVIGGDGYDALLRWQLARGGVLTDRLTSRRHRESLSSARVVTALDANSRARAVITRSDLAELCTAGIQHSVFFVRQLIEETGVPPDGIVLVGGCTRSPTVRDELGELVELPVIYDSEPEYVSARGAVLLAAERHHGDVRMTRVDARALLPAPIVPPTVGRRKVIAAVAVTVALGATIAGLLAMERNSARTPDRGTAPTQIEITEPPQLSHH</sequence>
<gene>
    <name evidence="6" type="ORF">IT779_13905</name>
</gene>
<accession>A0A931I9K3</accession>
<protein>
    <submittedName>
        <fullName evidence="6">Hsp70 family protein</fullName>
    </submittedName>
</protein>
<evidence type="ECO:0000256" key="4">
    <source>
        <dbReference type="SAM" id="MobiDB-lite"/>
    </source>
</evidence>
<comment type="caution">
    <text evidence="6">The sequence shown here is derived from an EMBL/GenBank/DDBJ whole genome shotgun (WGS) entry which is preliminary data.</text>
</comment>
<evidence type="ECO:0000256" key="2">
    <source>
        <dbReference type="ARBA" id="ARBA00022840"/>
    </source>
</evidence>
<dbReference type="Gene3D" id="3.90.640.10">
    <property type="entry name" value="Actin, Chain A, domain 4"/>
    <property type="match status" value="1"/>
</dbReference>
<dbReference type="Gene3D" id="3.30.420.40">
    <property type="match status" value="2"/>
</dbReference>
<dbReference type="AlphaFoldDB" id="A0A931I9K3"/>
<dbReference type="Proteomes" id="UP000655751">
    <property type="component" value="Unassembled WGS sequence"/>
</dbReference>
<keyword evidence="7" id="KW-1185">Reference proteome</keyword>
<dbReference type="InterPro" id="IPR013126">
    <property type="entry name" value="Hsp_70_fam"/>
</dbReference>
<dbReference type="InterPro" id="IPR043129">
    <property type="entry name" value="ATPase_NBD"/>
</dbReference>
<dbReference type="RefSeq" id="WP_196149725.1">
    <property type="nucleotide sequence ID" value="NZ_JADMLG010000005.1"/>
</dbReference>
<organism evidence="6 7">
    <name type="scientific">Nocardia bovistercoris</name>
    <dbReference type="NCBI Taxonomy" id="2785916"/>
    <lineage>
        <taxon>Bacteria</taxon>
        <taxon>Bacillati</taxon>
        <taxon>Actinomycetota</taxon>
        <taxon>Actinomycetes</taxon>
        <taxon>Mycobacteriales</taxon>
        <taxon>Nocardiaceae</taxon>
        <taxon>Nocardia</taxon>
    </lineage>
</organism>
<keyword evidence="5" id="KW-1133">Transmembrane helix</keyword>
<keyword evidence="2" id="KW-0067">ATP-binding</keyword>
<evidence type="ECO:0000313" key="6">
    <source>
        <dbReference type="EMBL" id="MBH0777374.1"/>
    </source>
</evidence>
<feature type="region of interest" description="Disordered" evidence="4">
    <location>
        <begin position="330"/>
        <end position="353"/>
    </location>
</feature>
<keyword evidence="1" id="KW-0547">Nucleotide-binding</keyword>
<evidence type="ECO:0000313" key="7">
    <source>
        <dbReference type="Proteomes" id="UP000655751"/>
    </source>
</evidence>
<keyword evidence="5" id="KW-0472">Membrane</keyword>
<name>A0A931I9K3_9NOCA</name>
<dbReference type="GO" id="GO:0140662">
    <property type="term" value="F:ATP-dependent protein folding chaperone"/>
    <property type="evidence" value="ECO:0007669"/>
    <property type="project" value="InterPro"/>
</dbReference>
<dbReference type="EMBL" id="JADMLG010000005">
    <property type="protein sequence ID" value="MBH0777374.1"/>
    <property type="molecule type" value="Genomic_DNA"/>
</dbReference>